<name>A0A554SNY5_9ACTN</name>
<dbReference type="GO" id="GO:0004400">
    <property type="term" value="F:histidinol-phosphate transaminase activity"/>
    <property type="evidence" value="ECO:0007669"/>
    <property type="project" value="InterPro"/>
</dbReference>
<dbReference type="GO" id="GO:0030170">
    <property type="term" value="F:pyridoxal phosphate binding"/>
    <property type="evidence" value="ECO:0007669"/>
    <property type="project" value="UniProtKB-UniRule"/>
</dbReference>
<proteinExistence type="inferred from homology"/>
<dbReference type="Proteomes" id="UP000316988">
    <property type="component" value="Unassembled WGS sequence"/>
</dbReference>
<evidence type="ECO:0000256" key="3">
    <source>
        <dbReference type="ARBA" id="ARBA00022576"/>
    </source>
</evidence>
<evidence type="ECO:0000256" key="1">
    <source>
        <dbReference type="ARBA" id="ARBA00001933"/>
    </source>
</evidence>
<dbReference type="RefSeq" id="WP_143911019.1">
    <property type="nucleotide sequence ID" value="NZ_VLNT01000001.1"/>
</dbReference>
<dbReference type="InterPro" id="IPR001917">
    <property type="entry name" value="Aminotrans_II_pyridoxalP_BS"/>
</dbReference>
<dbReference type="EC" id="2.6.1.57" evidence="6"/>
<evidence type="ECO:0000313" key="10">
    <source>
        <dbReference type="Proteomes" id="UP000316988"/>
    </source>
</evidence>
<feature type="region of interest" description="Disordered" evidence="7">
    <location>
        <begin position="19"/>
        <end position="41"/>
    </location>
</feature>
<evidence type="ECO:0000256" key="7">
    <source>
        <dbReference type="SAM" id="MobiDB-lite"/>
    </source>
</evidence>
<feature type="domain" description="Aminotransferase class I/classII large" evidence="8">
    <location>
        <begin position="29"/>
        <end position="346"/>
    </location>
</feature>
<protein>
    <recommendedName>
        <fullName evidence="6">Aromatic amino acid aminotransferase</fullName>
        <shortName evidence="6">ArAT</shortName>
        <ecNumber evidence="6">2.6.1.57</ecNumber>
    </recommendedName>
</protein>
<gene>
    <name evidence="6" type="primary">pat</name>
    <name evidence="9" type="ORF">FNM00_00300</name>
</gene>
<comment type="function">
    <text evidence="6">Aminotransferase that catalyzes the conversion of aromatic amino acids and 2-oxoglutarate into corresponding aromatic oxo acids and L-glutamate.</text>
</comment>
<dbReference type="Gene3D" id="3.40.640.10">
    <property type="entry name" value="Type I PLP-dependent aspartate aminotransferase-like (Major domain)"/>
    <property type="match status" value="1"/>
</dbReference>
<comment type="subunit">
    <text evidence="2 6">Homodimer.</text>
</comment>
<keyword evidence="10" id="KW-1185">Reference proteome</keyword>
<dbReference type="AlphaFoldDB" id="A0A554SNY5"/>
<dbReference type="PROSITE" id="PS00599">
    <property type="entry name" value="AA_TRANSFER_CLASS_2"/>
    <property type="match status" value="1"/>
</dbReference>
<dbReference type="InterPro" id="IPR024892">
    <property type="entry name" value="ArAT"/>
</dbReference>
<dbReference type="InterPro" id="IPR015424">
    <property type="entry name" value="PyrdxlP-dep_Trfase"/>
</dbReference>
<evidence type="ECO:0000256" key="6">
    <source>
        <dbReference type="HAMAP-Rule" id="MF_01513"/>
    </source>
</evidence>
<dbReference type="InterPro" id="IPR015421">
    <property type="entry name" value="PyrdxlP-dep_Trfase_major"/>
</dbReference>
<dbReference type="PANTHER" id="PTHR43643">
    <property type="entry name" value="HISTIDINOL-PHOSPHATE AMINOTRANSFERASE 2"/>
    <property type="match status" value="1"/>
</dbReference>
<reference evidence="9 10" key="1">
    <citation type="submission" date="2019-07" db="EMBL/GenBank/DDBJ databases">
        <authorList>
            <person name="Zhao L.H."/>
        </authorList>
    </citation>
    <scope>NUCLEOTIDE SEQUENCE [LARGE SCALE GENOMIC DNA]</scope>
    <source>
        <strain evidence="9 10">Co35</strain>
    </source>
</reference>
<keyword evidence="4 6" id="KW-0808">Transferase</keyword>
<dbReference type="SUPFAM" id="SSF53383">
    <property type="entry name" value="PLP-dependent transferases"/>
    <property type="match status" value="1"/>
</dbReference>
<dbReference type="HAMAP" id="MF_01023">
    <property type="entry name" value="HisC_aminotrans_2"/>
    <property type="match status" value="1"/>
</dbReference>
<dbReference type="Pfam" id="PF00155">
    <property type="entry name" value="Aminotran_1_2"/>
    <property type="match status" value="1"/>
</dbReference>
<dbReference type="InterPro" id="IPR005861">
    <property type="entry name" value="HisP_aminotrans"/>
</dbReference>
<keyword evidence="3 6" id="KW-0032">Aminotransferase</keyword>
<dbReference type="CDD" id="cd00609">
    <property type="entry name" value="AAT_like"/>
    <property type="match status" value="1"/>
</dbReference>
<feature type="modified residue" description="N6-(pyridoxal phosphate)lysine" evidence="6">
    <location>
        <position position="219"/>
    </location>
</feature>
<dbReference type="GO" id="GO:0000105">
    <property type="term" value="P:L-histidine biosynthetic process"/>
    <property type="evidence" value="ECO:0007669"/>
    <property type="project" value="InterPro"/>
</dbReference>
<comment type="caution">
    <text evidence="9">The sequence shown here is derived from an EMBL/GenBank/DDBJ whole genome shotgun (WGS) entry which is preliminary data.</text>
</comment>
<dbReference type="InterPro" id="IPR004839">
    <property type="entry name" value="Aminotransferase_I/II_large"/>
</dbReference>
<dbReference type="InterPro" id="IPR050106">
    <property type="entry name" value="HistidinolP_aminotransfase"/>
</dbReference>
<evidence type="ECO:0000259" key="8">
    <source>
        <dbReference type="Pfam" id="PF00155"/>
    </source>
</evidence>
<evidence type="ECO:0000256" key="5">
    <source>
        <dbReference type="ARBA" id="ARBA00022898"/>
    </source>
</evidence>
<evidence type="ECO:0000256" key="2">
    <source>
        <dbReference type="ARBA" id="ARBA00011738"/>
    </source>
</evidence>
<dbReference type="OrthoDB" id="9809616at2"/>
<comment type="catalytic activity">
    <reaction evidence="6">
        <text>an aromatic L-alpha-amino acid + 2-oxoglutarate = an aromatic oxo-acid + L-glutamate</text>
        <dbReference type="Rhea" id="RHEA:17533"/>
        <dbReference type="ChEBI" id="CHEBI:16810"/>
        <dbReference type="ChEBI" id="CHEBI:29985"/>
        <dbReference type="ChEBI" id="CHEBI:73309"/>
        <dbReference type="ChEBI" id="CHEBI:84824"/>
        <dbReference type="EC" id="2.6.1.57"/>
    </reaction>
</comment>
<dbReference type="InterPro" id="IPR015422">
    <property type="entry name" value="PyrdxlP-dep_Trfase_small"/>
</dbReference>
<dbReference type="Gene3D" id="3.90.1150.10">
    <property type="entry name" value="Aspartate Aminotransferase, domain 1"/>
    <property type="match status" value="1"/>
</dbReference>
<accession>A0A554SNY5</accession>
<dbReference type="PANTHER" id="PTHR43643:SF3">
    <property type="entry name" value="HISTIDINOL-PHOSPHATE AMINOTRANSFERASE"/>
    <property type="match status" value="1"/>
</dbReference>
<dbReference type="GO" id="GO:0008793">
    <property type="term" value="F:aromatic-amino-acid transaminase activity"/>
    <property type="evidence" value="ECO:0007669"/>
    <property type="project" value="UniProtKB-UniRule"/>
</dbReference>
<dbReference type="NCBIfam" id="NF002878">
    <property type="entry name" value="PRK03321.1"/>
    <property type="match status" value="1"/>
</dbReference>
<keyword evidence="5 6" id="KW-0663">Pyridoxal phosphate</keyword>
<dbReference type="EMBL" id="VLNT01000001">
    <property type="protein sequence ID" value="TSD68072.1"/>
    <property type="molecule type" value="Genomic_DNA"/>
</dbReference>
<evidence type="ECO:0000256" key="4">
    <source>
        <dbReference type="ARBA" id="ARBA00022679"/>
    </source>
</evidence>
<sequence length="354" mass="37925">MSTVPRPRAVFERLPAYRAGRPAPDDAHKLSSNENPFPPLPNVLSAATRELGRMNRYPDAGMGRLYAAIAAHLGVEEERLAAGTGSVGALFTLLSAYCDPGDEVVYAWRSFEAYPIGIELAGATPVPVPLRPDATHDLPAMAAAVTGRTRVVLVCTPNNPTGPVVARRELDAFLAGVPPHVLVVIDEAYVEFVRDLDAASGLDSLARHGNVVVLRTFSKAYGLAGLRVGYLVAHPEVAAVVRTATPPFAVSDLAIAAVAASLDELDELDERVEAVVAERDAMAATLRARGWAIPESHTNFLWLPLGDDAVTFAEHAWPVSVRPFAGEGVRVTLGDPAVNREFLDRIEGWHRAIE</sequence>
<comment type="similarity">
    <text evidence="6">Belongs to the class-II pyridoxal-phosphate-dependent aminotransferase family.</text>
</comment>
<organism evidence="9 10">
    <name type="scientific">Aeromicrobium piscarium</name>
    <dbReference type="NCBI Taxonomy" id="2590901"/>
    <lineage>
        <taxon>Bacteria</taxon>
        <taxon>Bacillati</taxon>
        <taxon>Actinomycetota</taxon>
        <taxon>Actinomycetes</taxon>
        <taxon>Propionibacteriales</taxon>
        <taxon>Nocardioidaceae</taxon>
        <taxon>Aeromicrobium</taxon>
    </lineage>
</organism>
<evidence type="ECO:0000313" key="9">
    <source>
        <dbReference type="EMBL" id="TSD68072.1"/>
    </source>
</evidence>
<comment type="cofactor">
    <cofactor evidence="1 6">
        <name>pyridoxal 5'-phosphate</name>
        <dbReference type="ChEBI" id="CHEBI:597326"/>
    </cofactor>
</comment>
<dbReference type="HAMAP" id="MF_01513">
    <property type="entry name" value="Phe_aminotrans_2"/>
    <property type="match status" value="1"/>
</dbReference>